<comment type="subcellular location">
    <subcellularLocation>
        <location evidence="1">Membrane</location>
        <topology evidence="1">Single-pass type I membrane protein</topology>
    </subcellularLocation>
</comment>
<dbReference type="Ensembl" id="ENSONIT00000074220.1">
    <property type="protein sequence ID" value="ENSONIP00000058736.1"/>
    <property type="gene ID" value="ENSONIG00000007343.2"/>
</dbReference>
<reference evidence="10" key="3">
    <citation type="submission" date="2025-09" db="UniProtKB">
        <authorList>
            <consortium name="Ensembl"/>
        </authorList>
    </citation>
    <scope>IDENTIFICATION</scope>
</reference>
<evidence type="ECO:0000256" key="4">
    <source>
        <dbReference type="ARBA" id="ARBA00022729"/>
    </source>
</evidence>
<evidence type="ECO:0000256" key="6">
    <source>
        <dbReference type="ARBA" id="ARBA00023136"/>
    </source>
</evidence>
<dbReference type="GO" id="GO:2000391">
    <property type="term" value="P:positive regulation of neutrophil extravasation"/>
    <property type="evidence" value="ECO:0007669"/>
    <property type="project" value="TreeGrafter"/>
</dbReference>
<dbReference type="GO" id="GO:0072683">
    <property type="term" value="P:T cell extravasation"/>
    <property type="evidence" value="ECO:0007669"/>
    <property type="project" value="TreeGrafter"/>
</dbReference>
<dbReference type="PANTHER" id="PTHR15076:SF15">
    <property type="entry name" value="CD99 ANTIGEN"/>
    <property type="match status" value="1"/>
</dbReference>
<evidence type="ECO:0000256" key="7">
    <source>
        <dbReference type="SAM" id="MobiDB-lite"/>
    </source>
</evidence>
<dbReference type="GO" id="GO:0005886">
    <property type="term" value="C:plasma membrane"/>
    <property type="evidence" value="ECO:0007669"/>
    <property type="project" value="TreeGrafter"/>
</dbReference>
<keyword evidence="4 9" id="KW-0732">Signal</keyword>
<gene>
    <name evidence="10" type="primary">cd99</name>
</gene>
<proteinExistence type="inferred from homology"/>
<evidence type="ECO:0000313" key="10">
    <source>
        <dbReference type="Ensembl" id="ENSONIP00000058736.1"/>
    </source>
</evidence>
<reference evidence="11" key="1">
    <citation type="submission" date="2012-01" db="EMBL/GenBank/DDBJ databases">
        <title>The Genome Sequence of Oreochromis niloticus (Nile Tilapia).</title>
        <authorList>
            <consortium name="Broad Institute Genome Assembly Team"/>
            <consortium name="Broad Institute Sequencing Platform"/>
            <person name="Di Palma F."/>
            <person name="Johnson J."/>
            <person name="Lander E.S."/>
            <person name="Lindblad-Toh K."/>
        </authorList>
    </citation>
    <scope>NUCLEOTIDE SEQUENCE [LARGE SCALE GENOMIC DNA]</scope>
</reference>
<dbReference type="Pfam" id="PF12301">
    <property type="entry name" value="CD99L2"/>
    <property type="match status" value="1"/>
</dbReference>
<evidence type="ECO:0000313" key="11">
    <source>
        <dbReference type="Proteomes" id="UP000005207"/>
    </source>
</evidence>
<feature type="region of interest" description="Disordered" evidence="7">
    <location>
        <begin position="27"/>
        <end position="151"/>
    </location>
</feature>
<feature type="chain" id="PRO_5025362496" evidence="9">
    <location>
        <begin position="20"/>
        <end position="272"/>
    </location>
</feature>
<accession>A0A669DJZ4</accession>
<comment type="similarity">
    <text evidence="2">Belongs to the CD99 family.</text>
</comment>
<evidence type="ECO:0000256" key="9">
    <source>
        <dbReference type="SAM" id="SignalP"/>
    </source>
</evidence>
<dbReference type="PANTHER" id="PTHR15076">
    <property type="entry name" value="CD99/MIC2 PROTEIN RELATED"/>
    <property type="match status" value="1"/>
</dbReference>
<sequence length="272" mass="28687">MKLCLRIVVLLFLVTGTLTQDFNLFDALDDKTPTPQKPKEKPKATEQPKKDGELDLLDAFGPDEPQPEKPKKPSSGDSDLNGFNLGDALNPGPTTKPDKPAVNPPKGGGGGGNFDDSDLDDVSGGDYKPDGGRSGGRAMDPQGGAEQPQGSGPIAGIISAVGVALVGAASSYFAYQKKKLCFKLQGGADPESGKGHQGTHSEPQGKFLRSMHGGVTRPKAARACATFGVVSDGLHILIFVTWHVRCRPCGWVEDVSVQSYSLHHQGRRASTE</sequence>
<feature type="signal peptide" evidence="9">
    <location>
        <begin position="1"/>
        <end position="19"/>
    </location>
</feature>
<dbReference type="Proteomes" id="UP000005207">
    <property type="component" value="Linkage group LG23"/>
</dbReference>
<dbReference type="InParanoid" id="A0A669DJZ4"/>
<evidence type="ECO:0000256" key="8">
    <source>
        <dbReference type="SAM" id="Phobius"/>
    </source>
</evidence>
<keyword evidence="5 8" id="KW-1133">Transmembrane helix</keyword>
<evidence type="ECO:0000256" key="2">
    <source>
        <dbReference type="ARBA" id="ARBA00008763"/>
    </source>
</evidence>
<protein>
    <submittedName>
        <fullName evidence="10">CD99 molecule</fullName>
    </submittedName>
</protein>
<feature type="transmembrane region" description="Helical" evidence="8">
    <location>
        <begin position="154"/>
        <end position="175"/>
    </location>
</feature>
<organism evidence="10 11">
    <name type="scientific">Oreochromis niloticus</name>
    <name type="common">Nile tilapia</name>
    <name type="synonym">Tilapia nilotica</name>
    <dbReference type="NCBI Taxonomy" id="8128"/>
    <lineage>
        <taxon>Eukaryota</taxon>
        <taxon>Metazoa</taxon>
        <taxon>Chordata</taxon>
        <taxon>Craniata</taxon>
        <taxon>Vertebrata</taxon>
        <taxon>Euteleostomi</taxon>
        <taxon>Actinopterygii</taxon>
        <taxon>Neopterygii</taxon>
        <taxon>Teleostei</taxon>
        <taxon>Neoteleostei</taxon>
        <taxon>Acanthomorphata</taxon>
        <taxon>Ovalentaria</taxon>
        <taxon>Cichlomorphae</taxon>
        <taxon>Cichliformes</taxon>
        <taxon>Cichlidae</taxon>
        <taxon>African cichlids</taxon>
        <taxon>Pseudocrenilabrinae</taxon>
        <taxon>Oreochromini</taxon>
        <taxon>Oreochromis</taxon>
    </lineage>
</organism>
<dbReference type="AlphaFoldDB" id="A0A669DJZ4"/>
<evidence type="ECO:0000256" key="1">
    <source>
        <dbReference type="ARBA" id="ARBA00004479"/>
    </source>
</evidence>
<keyword evidence="3 8" id="KW-0812">Transmembrane</keyword>
<name>A0A669DJZ4_ORENI</name>
<keyword evidence="11" id="KW-1185">Reference proteome</keyword>
<dbReference type="InterPro" id="IPR022078">
    <property type="entry name" value="CD99L2"/>
</dbReference>
<keyword evidence="6 8" id="KW-0472">Membrane</keyword>
<evidence type="ECO:0000256" key="3">
    <source>
        <dbReference type="ARBA" id="ARBA00022692"/>
    </source>
</evidence>
<evidence type="ECO:0000256" key="5">
    <source>
        <dbReference type="ARBA" id="ARBA00022989"/>
    </source>
</evidence>
<dbReference type="OMA" id="DNQIFSN"/>
<dbReference type="GeneTree" id="ENSGT00940000154344"/>
<dbReference type="GO" id="GO:0034109">
    <property type="term" value="P:homotypic cell-cell adhesion"/>
    <property type="evidence" value="ECO:0007669"/>
    <property type="project" value="TreeGrafter"/>
</dbReference>
<feature type="compositionally biased region" description="Basic and acidic residues" evidence="7">
    <location>
        <begin position="28"/>
        <end position="53"/>
    </location>
</feature>
<reference evidence="10" key="2">
    <citation type="submission" date="2025-08" db="UniProtKB">
        <authorList>
            <consortium name="Ensembl"/>
        </authorList>
    </citation>
    <scope>IDENTIFICATION</scope>
</reference>